<organism evidence="1 2">
    <name type="scientific">Sistotremastrum suecicum HHB10207 ss-3</name>
    <dbReference type="NCBI Taxonomy" id="1314776"/>
    <lineage>
        <taxon>Eukaryota</taxon>
        <taxon>Fungi</taxon>
        <taxon>Dikarya</taxon>
        <taxon>Basidiomycota</taxon>
        <taxon>Agaricomycotina</taxon>
        <taxon>Agaricomycetes</taxon>
        <taxon>Sistotremastrales</taxon>
        <taxon>Sistotremastraceae</taxon>
        <taxon>Sistotremastrum</taxon>
    </lineage>
</organism>
<dbReference type="PANTHER" id="PTHR15615:SF32">
    <property type="entry name" value="PROTEIN KINASE COMPLEX COMPONENT, PUTATIVE (AFU_ORTHOLOGUE AFUA_2G07660)-RELATED"/>
    <property type="match status" value="1"/>
</dbReference>
<dbReference type="CDD" id="cd20558">
    <property type="entry name" value="CYCLIN_ScPCL7-like"/>
    <property type="match status" value="1"/>
</dbReference>
<dbReference type="SUPFAM" id="SSF47954">
    <property type="entry name" value="Cyclin-like"/>
    <property type="match status" value="1"/>
</dbReference>
<dbReference type="InterPro" id="IPR036915">
    <property type="entry name" value="Cyclin-like_sf"/>
</dbReference>
<dbReference type="EMBL" id="KV428433">
    <property type="protein sequence ID" value="KZT31888.1"/>
    <property type="molecule type" value="Genomic_DNA"/>
</dbReference>
<name>A0A165X6U6_9AGAM</name>
<accession>A0A165X6U6</accession>
<protein>
    <recommendedName>
        <fullName evidence="3">Cyclin-domain-containing protein</fullName>
    </recommendedName>
</protein>
<dbReference type="Gene3D" id="1.10.472.10">
    <property type="entry name" value="Cyclin-like"/>
    <property type="match status" value="1"/>
</dbReference>
<keyword evidence="2" id="KW-1185">Reference proteome</keyword>
<dbReference type="GO" id="GO:0019901">
    <property type="term" value="F:protein kinase binding"/>
    <property type="evidence" value="ECO:0007669"/>
    <property type="project" value="InterPro"/>
</dbReference>
<feature type="non-terminal residue" evidence="1">
    <location>
        <position position="1"/>
    </location>
</feature>
<dbReference type="STRING" id="1314776.A0A165X6U6"/>
<evidence type="ECO:0008006" key="3">
    <source>
        <dbReference type="Google" id="ProtNLM"/>
    </source>
</evidence>
<dbReference type="OrthoDB" id="1060854at2759"/>
<dbReference type="Proteomes" id="UP000076798">
    <property type="component" value="Unassembled WGS sequence"/>
</dbReference>
<dbReference type="GO" id="GO:0016538">
    <property type="term" value="F:cyclin-dependent protein serine/threonine kinase regulator activity"/>
    <property type="evidence" value="ECO:0007669"/>
    <property type="project" value="TreeGrafter"/>
</dbReference>
<feature type="non-terminal residue" evidence="1">
    <location>
        <position position="112"/>
    </location>
</feature>
<dbReference type="PANTHER" id="PTHR15615">
    <property type="match status" value="1"/>
</dbReference>
<dbReference type="GO" id="GO:0000307">
    <property type="term" value="C:cyclin-dependent protein kinase holoenzyme complex"/>
    <property type="evidence" value="ECO:0007669"/>
    <property type="project" value="TreeGrafter"/>
</dbReference>
<dbReference type="AlphaFoldDB" id="A0A165X6U6"/>
<dbReference type="InterPro" id="IPR013922">
    <property type="entry name" value="Cyclin_PHO80-like"/>
</dbReference>
<dbReference type="Pfam" id="PF08613">
    <property type="entry name" value="Cyclin"/>
    <property type="match status" value="1"/>
</dbReference>
<evidence type="ECO:0000313" key="2">
    <source>
        <dbReference type="Proteomes" id="UP000076798"/>
    </source>
</evidence>
<gene>
    <name evidence="1" type="ORF">SISSUDRAFT_959083</name>
</gene>
<proteinExistence type="predicted"/>
<evidence type="ECO:0000313" key="1">
    <source>
        <dbReference type="EMBL" id="KZT31888.1"/>
    </source>
</evidence>
<dbReference type="GO" id="GO:0005634">
    <property type="term" value="C:nucleus"/>
    <property type="evidence" value="ECO:0007669"/>
    <property type="project" value="TreeGrafter"/>
</dbReference>
<reference evidence="1 2" key="1">
    <citation type="journal article" date="2016" name="Mol. Biol. Evol.">
        <title>Comparative Genomics of Early-Diverging Mushroom-Forming Fungi Provides Insights into the Origins of Lignocellulose Decay Capabilities.</title>
        <authorList>
            <person name="Nagy L.G."/>
            <person name="Riley R."/>
            <person name="Tritt A."/>
            <person name="Adam C."/>
            <person name="Daum C."/>
            <person name="Floudas D."/>
            <person name="Sun H."/>
            <person name="Yadav J.S."/>
            <person name="Pangilinan J."/>
            <person name="Larsson K.H."/>
            <person name="Matsuura K."/>
            <person name="Barry K."/>
            <person name="Labutti K."/>
            <person name="Kuo R."/>
            <person name="Ohm R.A."/>
            <person name="Bhattacharya S.S."/>
            <person name="Shirouzu T."/>
            <person name="Yoshinaga Y."/>
            <person name="Martin F.M."/>
            <person name="Grigoriev I.V."/>
            <person name="Hibbett D.S."/>
        </authorList>
    </citation>
    <scope>NUCLEOTIDE SEQUENCE [LARGE SCALE GENOMIC DNA]</scope>
    <source>
        <strain evidence="1 2">HHB10207 ss-3</strain>
    </source>
</reference>
<sequence>FYAVSLPPITIQDYLIRIMTYSPVPNNVLLSIVVYIERIVARTREHPEFQSFRICALSIHRLVITAITISSKYHCDNVYTNARFAKVGGLTMSHLRDLENQLLILLDFDLRV</sequence>